<keyword evidence="2" id="KW-1185">Reference proteome</keyword>
<comment type="caution">
    <text evidence="1">The sequence shown here is derived from an EMBL/GenBank/DDBJ whole genome shotgun (WGS) entry which is preliminary data.</text>
</comment>
<proteinExistence type="predicted"/>
<reference evidence="1 2" key="1">
    <citation type="submission" date="2021-03" db="EMBL/GenBank/DDBJ databases">
        <authorList>
            <person name="King G.J."/>
            <person name="Bancroft I."/>
            <person name="Baten A."/>
            <person name="Bloomfield J."/>
            <person name="Borpatragohain P."/>
            <person name="He Z."/>
            <person name="Irish N."/>
            <person name="Irwin J."/>
            <person name="Liu K."/>
            <person name="Mauleon R.P."/>
            <person name="Moore J."/>
            <person name="Morris R."/>
            <person name="Ostergaard L."/>
            <person name="Wang B."/>
            <person name="Wells R."/>
        </authorList>
    </citation>
    <scope>NUCLEOTIDE SEQUENCE [LARGE SCALE GENOMIC DNA]</scope>
    <source>
        <strain evidence="1">R-o-18</strain>
        <tissue evidence="1">Leaf</tissue>
    </source>
</reference>
<name>A0ABQ7NJE8_BRACM</name>
<evidence type="ECO:0000313" key="2">
    <source>
        <dbReference type="Proteomes" id="UP000823674"/>
    </source>
</evidence>
<protein>
    <submittedName>
        <fullName evidence="1">Uncharacterized protein</fullName>
    </submittedName>
</protein>
<sequence>MKLVTKLGLEKKSSLCRQNTCSIYSASLLNPKCRVWCLDIDRWYLCTLIDIDIHLSRHFLISIVSTDAHRSIILPLVNL</sequence>
<evidence type="ECO:0000313" key="1">
    <source>
        <dbReference type="EMBL" id="KAG5410893.1"/>
    </source>
</evidence>
<organism evidence="1 2">
    <name type="scientific">Brassica rapa subsp. trilocularis</name>
    <dbReference type="NCBI Taxonomy" id="1813537"/>
    <lineage>
        <taxon>Eukaryota</taxon>
        <taxon>Viridiplantae</taxon>
        <taxon>Streptophyta</taxon>
        <taxon>Embryophyta</taxon>
        <taxon>Tracheophyta</taxon>
        <taxon>Spermatophyta</taxon>
        <taxon>Magnoliopsida</taxon>
        <taxon>eudicotyledons</taxon>
        <taxon>Gunneridae</taxon>
        <taxon>Pentapetalae</taxon>
        <taxon>rosids</taxon>
        <taxon>malvids</taxon>
        <taxon>Brassicales</taxon>
        <taxon>Brassicaceae</taxon>
        <taxon>Brassiceae</taxon>
        <taxon>Brassica</taxon>
    </lineage>
</organism>
<dbReference type="Proteomes" id="UP000823674">
    <property type="component" value="Chromosome A02"/>
</dbReference>
<accession>A0ABQ7NJE8</accession>
<dbReference type="EMBL" id="JADBGQ010000002">
    <property type="protein sequence ID" value="KAG5410893.1"/>
    <property type="molecule type" value="Genomic_DNA"/>
</dbReference>
<gene>
    <name evidence="1" type="primary">A02g507830.1_BraROA</name>
    <name evidence="1" type="ORF">IGI04_007212</name>
</gene>